<dbReference type="AlphaFoldDB" id="A0A9I9E5V3"/>
<accession>A0A9I9E5V3</accession>
<name>A0A9I9E5V3_CUCME</name>
<sequence>MQQTVIPRIIIQHATRNYSKQSKIDDMMMMEPKATFMINLKPKLGHNAKRKVNNRTGITCV</sequence>
<organism evidence="1">
    <name type="scientific">Cucumis melo</name>
    <name type="common">Muskmelon</name>
    <dbReference type="NCBI Taxonomy" id="3656"/>
    <lineage>
        <taxon>Eukaryota</taxon>
        <taxon>Viridiplantae</taxon>
        <taxon>Streptophyta</taxon>
        <taxon>Embryophyta</taxon>
        <taxon>Tracheophyta</taxon>
        <taxon>Spermatophyta</taxon>
        <taxon>Magnoliopsida</taxon>
        <taxon>eudicotyledons</taxon>
        <taxon>Gunneridae</taxon>
        <taxon>Pentapetalae</taxon>
        <taxon>rosids</taxon>
        <taxon>fabids</taxon>
        <taxon>Cucurbitales</taxon>
        <taxon>Cucurbitaceae</taxon>
        <taxon>Benincaseae</taxon>
        <taxon>Cucumis</taxon>
    </lineage>
</organism>
<dbReference type="EnsemblPlants" id="MELO3C029144.2.1">
    <property type="protein sequence ID" value="MELO3C029144.2.1"/>
    <property type="gene ID" value="MELO3C029144.2"/>
</dbReference>
<proteinExistence type="predicted"/>
<evidence type="ECO:0000313" key="1">
    <source>
        <dbReference type="EnsemblPlants" id="MELO3C029144.2.1"/>
    </source>
</evidence>
<protein>
    <submittedName>
        <fullName evidence="1">Uncharacterized protein</fullName>
    </submittedName>
</protein>
<reference evidence="1" key="1">
    <citation type="submission" date="2023-03" db="UniProtKB">
        <authorList>
            <consortium name="EnsemblPlants"/>
        </authorList>
    </citation>
    <scope>IDENTIFICATION</scope>
</reference>
<dbReference type="Gramene" id="MELO3C029144.2.1">
    <property type="protein sequence ID" value="MELO3C029144.2.1"/>
    <property type="gene ID" value="MELO3C029144.2"/>
</dbReference>